<evidence type="ECO:0000256" key="2">
    <source>
        <dbReference type="SAM" id="MobiDB-lite"/>
    </source>
</evidence>
<dbReference type="CTD" id="79848"/>
<dbReference type="InterPro" id="IPR026708">
    <property type="entry name" value="CSPP1"/>
</dbReference>
<evidence type="ECO:0000313" key="4">
    <source>
        <dbReference type="Proteomes" id="UP000001038"/>
    </source>
</evidence>
<dbReference type="RefSeq" id="XP_011487198.1">
    <property type="nucleotide sequence ID" value="XM_011488896.3"/>
</dbReference>
<organism evidence="3 4">
    <name type="scientific">Oryzias latipes</name>
    <name type="common">Japanese rice fish</name>
    <name type="synonym">Japanese killifish</name>
    <dbReference type="NCBI Taxonomy" id="8090"/>
    <lineage>
        <taxon>Eukaryota</taxon>
        <taxon>Metazoa</taxon>
        <taxon>Chordata</taxon>
        <taxon>Craniata</taxon>
        <taxon>Vertebrata</taxon>
        <taxon>Euteleostomi</taxon>
        <taxon>Actinopterygii</taxon>
        <taxon>Neopterygii</taxon>
        <taxon>Teleostei</taxon>
        <taxon>Neoteleostei</taxon>
        <taxon>Acanthomorphata</taxon>
        <taxon>Ovalentaria</taxon>
        <taxon>Atherinomorphae</taxon>
        <taxon>Beloniformes</taxon>
        <taxon>Adrianichthyidae</taxon>
        <taxon>Oryziinae</taxon>
        <taxon>Oryzias</taxon>
    </lineage>
</organism>
<feature type="compositionally biased region" description="Polar residues" evidence="2">
    <location>
        <begin position="604"/>
        <end position="613"/>
    </location>
</feature>
<gene>
    <name evidence="3" type="primary">cspp1</name>
</gene>
<feature type="compositionally biased region" description="Polar residues" evidence="2">
    <location>
        <begin position="699"/>
        <end position="714"/>
    </location>
</feature>
<dbReference type="AlphaFoldDB" id="A0A3B3H693"/>
<keyword evidence="4" id="KW-1185">Reference proteome</keyword>
<protein>
    <recommendedName>
        <fullName evidence="5">Centrosome and spindle pole associated protein 1a</fullName>
    </recommendedName>
</protein>
<feature type="compositionally biased region" description="Basic and acidic residues" evidence="2">
    <location>
        <begin position="614"/>
        <end position="636"/>
    </location>
</feature>
<dbReference type="GO" id="GO:0032467">
    <property type="term" value="P:positive regulation of cytokinesis"/>
    <property type="evidence" value="ECO:0000318"/>
    <property type="project" value="GO_Central"/>
</dbReference>
<feature type="region of interest" description="Disordered" evidence="2">
    <location>
        <begin position="354"/>
        <end position="375"/>
    </location>
</feature>
<dbReference type="KEGG" id="ola:101171708"/>
<dbReference type="Bgee" id="ENSORLG00000026142">
    <property type="expression patterns" value="Expressed in testis and 6 other cell types or tissues"/>
</dbReference>
<dbReference type="GO" id="GO:0005813">
    <property type="term" value="C:centrosome"/>
    <property type="evidence" value="ECO:0000318"/>
    <property type="project" value="GO_Central"/>
</dbReference>
<feature type="region of interest" description="Disordered" evidence="2">
    <location>
        <begin position="789"/>
        <end position="844"/>
    </location>
</feature>
<dbReference type="RefSeq" id="XP_011487197.1">
    <property type="nucleotide sequence ID" value="XM_011488895.3"/>
</dbReference>
<feature type="region of interest" description="Disordered" evidence="2">
    <location>
        <begin position="588"/>
        <end position="636"/>
    </location>
</feature>
<dbReference type="PANTHER" id="PTHR21616">
    <property type="entry name" value="CENTROSOME SPINDLE POLE ASSOCIATED PROTEIN"/>
    <property type="match status" value="1"/>
</dbReference>
<feature type="compositionally biased region" description="Polar residues" evidence="2">
    <location>
        <begin position="819"/>
        <end position="834"/>
    </location>
</feature>
<evidence type="ECO:0000313" key="3">
    <source>
        <dbReference type="Ensembl" id="ENSORLP00000027454.1"/>
    </source>
</evidence>
<dbReference type="GO" id="GO:0005874">
    <property type="term" value="C:microtubule"/>
    <property type="evidence" value="ECO:0007669"/>
    <property type="project" value="InterPro"/>
</dbReference>
<dbReference type="PANTHER" id="PTHR21616:SF2">
    <property type="entry name" value="CENTROSOME AND SPINDLE POLE-ASSOCIATED PROTEIN 1"/>
    <property type="match status" value="1"/>
</dbReference>
<accession>A0A3B3H693</accession>
<keyword evidence="1" id="KW-0175">Coiled coil</keyword>
<dbReference type="GeneTree" id="ENSGT00390000015084"/>
<proteinExistence type="predicted"/>
<feature type="compositionally biased region" description="Basic and acidic residues" evidence="2">
    <location>
        <begin position="238"/>
        <end position="249"/>
    </location>
</feature>
<reference evidence="3 4" key="1">
    <citation type="journal article" date="2007" name="Nature">
        <title>The medaka draft genome and insights into vertebrate genome evolution.</title>
        <authorList>
            <person name="Kasahara M."/>
            <person name="Naruse K."/>
            <person name="Sasaki S."/>
            <person name="Nakatani Y."/>
            <person name="Qu W."/>
            <person name="Ahsan B."/>
            <person name="Yamada T."/>
            <person name="Nagayasu Y."/>
            <person name="Doi K."/>
            <person name="Kasai Y."/>
            <person name="Jindo T."/>
            <person name="Kobayashi D."/>
            <person name="Shimada A."/>
            <person name="Toyoda A."/>
            <person name="Kuroki Y."/>
            <person name="Fujiyama A."/>
            <person name="Sasaki T."/>
            <person name="Shimizu A."/>
            <person name="Asakawa S."/>
            <person name="Shimizu N."/>
            <person name="Hashimoto S."/>
            <person name="Yang J."/>
            <person name="Lee Y."/>
            <person name="Matsushima K."/>
            <person name="Sugano S."/>
            <person name="Sakaizumi M."/>
            <person name="Narita T."/>
            <person name="Ohishi K."/>
            <person name="Haga S."/>
            <person name="Ohta F."/>
            <person name="Nomoto H."/>
            <person name="Nogata K."/>
            <person name="Morishita T."/>
            <person name="Endo T."/>
            <person name="Shin-I T."/>
            <person name="Takeda H."/>
            <person name="Morishita S."/>
            <person name="Kohara Y."/>
        </authorList>
    </citation>
    <scope>NUCLEOTIDE SEQUENCE [LARGE SCALE GENOMIC DNA]</scope>
    <source>
        <strain evidence="3 4">Hd-rR</strain>
    </source>
</reference>
<reference evidence="3" key="3">
    <citation type="submission" date="2025-09" db="UniProtKB">
        <authorList>
            <consortium name="Ensembl"/>
        </authorList>
    </citation>
    <scope>IDENTIFICATION</scope>
    <source>
        <strain evidence="3">Hd-rR</strain>
    </source>
</reference>
<feature type="compositionally biased region" description="Basic and acidic residues" evidence="2">
    <location>
        <begin position="159"/>
        <end position="196"/>
    </location>
</feature>
<sequence>MEEQKPLLDLRLDFKYHAAKEHDLKTCEPHPQHQGLSLPIDDRASIKKRLRDELKKEYNQFLQEQAQIRKLNRRVLPVTFKPEESQPSKVVNSTGENHHLLIKPNTNTDREHTASRTDAATLTEDAGERSTGTPGPQSRRRWNIPKAKGRQGSEDGENTDERDGLGCQTEKIRIPEEPKSSEVELNTDKGDQIDFKARRRQNRSTQVSEHRVNSADFQEMEASAVCNKNSSDQAGQTEYRKQTPDRHAESTVSSSNVKKEFATGLIIGATEEPTVIQMKKEQYRQELLRQIAEQRDNKLKEKQMEVAATGATDPKKEPDRIKRFGAELEQTDSFRQDVLHKPGADMEYVGGVLDPTPKNDKPIEDSRQSPPPLSSMLRQIPERTAPLSGMAVPHALPPLDCFSEDYNRALMHQLLGEGDILRFTGVPPLAPIVPNTNTIPYDGAHLYYGNGNYPFHLHPVRNQNDLPSNVEVQNDMNDISPKRLPPLNAHDCIDSPPSPTEGLHVNKSPLRRDNAVNYQEALRQQIKERESHKRREKEENERCDLKLQAEMNSFSPWGRGGGGAPIKDQNGNLISDLYQMHRINEEKRSTPGAHETGAQLPGFSDQSPQQQLSSKERLREEQKGQIEEKKRRQAEERARMRIIEEKEEERLAKERLFMKQNYEEEQRKLKPKNKTEIQLGPQIPQKEEGKSARLEKQRTQPITEKTVGNTSQLISERVPAPPIPTLQKKRTNLVNSRPPSVTPNAEQAVSAAHDRPTPERASPSHNGREEVIRELSALRRLLKTEQKKLEVQMGQALPQENHHSIPSRRHPTVDASEGVSKTPQSSLGTPSSSAVAPVNKKKPH</sequence>
<feature type="region of interest" description="Disordered" evidence="2">
    <location>
        <begin position="299"/>
        <end position="318"/>
    </location>
</feature>
<dbReference type="RefSeq" id="XP_020568211.1">
    <property type="nucleotide sequence ID" value="XM_020712552.2"/>
</dbReference>
<dbReference type="Ensembl" id="ENSORLT00000047124.1">
    <property type="protein sequence ID" value="ENSORLP00000027454.1"/>
    <property type="gene ID" value="ENSORLG00000026142.1"/>
</dbReference>
<feature type="region of interest" description="Disordered" evidence="2">
    <location>
        <begin position="663"/>
        <end position="772"/>
    </location>
</feature>
<feature type="region of interest" description="Disordered" evidence="2">
    <location>
        <begin position="80"/>
        <end position="256"/>
    </location>
</feature>
<feature type="compositionally biased region" description="Basic and acidic residues" evidence="2">
    <location>
        <begin position="357"/>
        <end position="367"/>
    </location>
</feature>
<dbReference type="InParanoid" id="A0A3B3H693"/>
<reference evidence="3" key="2">
    <citation type="submission" date="2025-08" db="UniProtKB">
        <authorList>
            <consortium name="Ensembl"/>
        </authorList>
    </citation>
    <scope>IDENTIFICATION</scope>
    <source>
        <strain evidence="3">Hd-rR</strain>
    </source>
</reference>
<dbReference type="OrthoDB" id="10044099at2759"/>
<name>A0A3B3H693_ORYLA</name>
<evidence type="ECO:0008006" key="5">
    <source>
        <dbReference type="Google" id="ProtNLM"/>
    </source>
</evidence>
<dbReference type="GeneID" id="101171708"/>
<dbReference type="GO" id="GO:0000922">
    <property type="term" value="C:spindle pole"/>
    <property type="evidence" value="ECO:0000318"/>
    <property type="project" value="GO_Central"/>
</dbReference>
<feature type="coiled-coil region" evidence="1">
    <location>
        <begin position="47"/>
        <end position="74"/>
    </location>
</feature>
<feature type="compositionally biased region" description="Basic residues" evidence="2">
    <location>
        <begin position="138"/>
        <end position="149"/>
    </location>
</feature>
<feature type="compositionally biased region" description="Polar residues" evidence="2">
    <location>
        <begin position="732"/>
        <end position="747"/>
    </location>
</feature>
<feature type="compositionally biased region" description="Polar residues" evidence="2">
    <location>
        <begin position="226"/>
        <end position="236"/>
    </location>
</feature>
<feature type="region of interest" description="Disordered" evidence="2">
    <location>
        <begin position="526"/>
        <end position="546"/>
    </location>
</feature>
<evidence type="ECO:0000256" key="1">
    <source>
        <dbReference type="SAM" id="Coils"/>
    </source>
</evidence>
<feature type="compositionally biased region" description="Basic and acidic residues" evidence="2">
    <location>
        <begin position="685"/>
        <end position="698"/>
    </location>
</feature>
<dbReference type="Proteomes" id="UP000001038">
    <property type="component" value="Chromosome 20"/>
</dbReference>